<keyword evidence="2" id="KW-1185">Reference proteome</keyword>
<dbReference type="RefSeq" id="WP_119785576.1">
    <property type="nucleotide sequence ID" value="NZ_QYUQ01000002.1"/>
</dbReference>
<dbReference type="Proteomes" id="UP000266327">
    <property type="component" value="Unassembled WGS sequence"/>
</dbReference>
<dbReference type="NCBIfam" id="NF047593">
    <property type="entry name" value="IS66_ISAeme5_TnpA"/>
    <property type="match status" value="1"/>
</dbReference>
<comment type="caution">
    <text evidence="1">The sequence shown here is derived from an EMBL/GenBank/DDBJ whole genome shotgun (WGS) entry which is preliminary data.</text>
</comment>
<accession>A0A3A3G0Z1</accession>
<name>A0A3A3G0Z1_9BURK</name>
<dbReference type="EMBL" id="QYUQ01000002">
    <property type="protein sequence ID" value="RJG02117.1"/>
    <property type="molecule type" value="Genomic_DNA"/>
</dbReference>
<evidence type="ECO:0000313" key="2">
    <source>
        <dbReference type="Proteomes" id="UP000266327"/>
    </source>
</evidence>
<sequence>MQEESKQALWSARLREHAESGQTIRSWCALNGVTESSFHYWRKRLMTATSPATQLVALPFASSCEPMLELETPHGYVIRLRSQAQVGWLGAVLAALR</sequence>
<organism evidence="1 2">
    <name type="scientific">Noviherbaspirillum sedimenti</name>
    <dbReference type="NCBI Taxonomy" id="2320865"/>
    <lineage>
        <taxon>Bacteria</taxon>
        <taxon>Pseudomonadati</taxon>
        <taxon>Pseudomonadota</taxon>
        <taxon>Betaproteobacteria</taxon>
        <taxon>Burkholderiales</taxon>
        <taxon>Oxalobacteraceae</taxon>
        <taxon>Noviherbaspirillum</taxon>
    </lineage>
</organism>
<proteinExistence type="predicted"/>
<reference evidence="2" key="1">
    <citation type="submission" date="2018-09" db="EMBL/GenBank/DDBJ databases">
        <authorList>
            <person name="Zhu H."/>
        </authorList>
    </citation>
    <scope>NUCLEOTIDE SEQUENCE [LARGE SCALE GENOMIC DNA]</scope>
    <source>
        <strain evidence="2">K1S02-23</strain>
    </source>
</reference>
<gene>
    <name evidence="1" type="ORF">D3878_11450</name>
</gene>
<dbReference type="OrthoDB" id="5878741at2"/>
<dbReference type="AlphaFoldDB" id="A0A3A3G0Z1"/>
<protein>
    <recommendedName>
        <fullName evidence="3">IS66 family insertion sequence element accessory protein TnpB</fullName>
    </recommendedName>
</protein>
<evidence type="ECO:0008006" key="3">
    <source>
        <dbReference type="Google" id="ProtNLM"/>
    </source>
</evidence>
<evidence type="ECO:0000313" key="1">
    <source>
        <dbReference type="EMBL" id="RJG02117.1"/>
    </source>
</evidence>